<comment type="caution">
    <text evidence="2">The sequence shown here is derived from an EMBL/GenBank/DDBJ whole genome shotgun (WGS) entry which is preliminary data.</text>
</comment>
<dbReference type="EMBL" id="JAYMYS010000003">
    <property type="protein sequence ID" value="KAK7401175.1"/>
    <property type="molecule type" value="Genomic_DNA"/>
</dbReference>
<evidence type="ECO:0000313" key="2">
    <source>
        <dbReference type="EMBL" id="KAK7401175.1"/>
    </source>
</evidence>
<name>A0AAN9SQW0_PSOTE</name>
<keyword evidence="1" id="KW-0732">Signal</keyword>
<keyword evidence="3" id="KW-1185">Reference proteome</keyword>
<dbReference type="Proteomes" id="UP001386955">
    <property type="component" value="Unassembled WGS sequence"/>
</dbReference>
<protein>
    <submittedName>
        <fullName evidence="2">Uncharacterized protein</fullName>
    </submittedName>
</protein>
<organism evidence="2 3">
    <name type="scientific">Psophocarpus tetragonolobus</name>
    <name type="common">Winged bean</name>
    <name type="synonym">Dolichos tetragonolobus</name>
    <dbReference type="NCBI Taxonomy" id="3891"/>
    <lineage>
        <taxon>Eukaryota</taxon>
        <taxon>Viridiplantae</taxon>
        <taxon>Streptophyta</taxon>
        <taxon>Embryophyta</taxon>
        <taxon>Tracheophyta</taxon>
        <taxon>Spermatophyta</taxon>
        <taxon>Magnoliopsida</taxon>
        <taxon>eudicotyledons</taxon>
        <taxon>Gunneridae</taxon>
        <taxon>Pentapetalae</taxon>
        <taxon>rosids</taxon>
        <taxon>fabids</taxon>
        <taxon>Fabales</taxon>
        <taxon>Fabaceae</taxon>
        <taxon>Papilionoideae</taxon>
        <taxon>50 kb inversion clade</taxon>
        <taxon>NPAAA clade</taxon>
        <taxon>indigoferoid/millettioid clade</taxon>
        <taxon>Phaseoleae</taxon>
        <taxon>Psophocarpus</taxon>
    </lineage>
</organism>
<dbReference type="AlphaFoldDB" id="A0AAN9SQW0"/>
<gene>
    <name evidence="2" type="ORF">VNO78_12495</name>
</gene>
<accession>A0AAN9SQW0</accession>
<feature type="chain" id="PRO_5043025961" evidence="1">
    <location>
        <begin position="26"/>
        <end position="188"/>
    </location>
</feature>
<proteinExistence type="predicted"/>
<evidence type="ECO:0000313" key="3">
    <source>
        <dbReference type="Proteomes" id="UP001386955"/>
    </source>
</evidence>
<feature type="signal peptide" evidence="1">
    <location>
        <begin position="1"/>
        <end position="25"/>
    </location>
</feature>
<sequence length="188" mass="20533">MEEGKYMMLKAMAVVATMAMTFVLAGSTDDNEICAGGTDDIILGRRGGAIVASATKGKGLWRVVVAGTIEDTKIEKRYRGMKENSVVVCDVSCMVAIIAVEGYRGMQENSVVVCDVLCMVAIIAGEGSISGLWSSVREERILSFVMQDYTLTQIVVATCGITMAIELRLYSEYLVRNSEIPWRLHNFP</sequence>
<reference evidence="2 3" key="1">
    <citation type="submission" date="2024-01" db="EMBL/GenBank/DDBJ databases">
        <title>The genomes of 5 underutilized Papilionoideae crops provide insights into root nodulation and disease resistanc.</title>
        <authorList>
            <person name="Jiang F."/>
        </authorList>
    </citation>
    <scope>NUCLEOTIDE SEQUENCE [LARGE SCALE GENOMIC DNA]</scope>
    <source>
        <strain evidence="2">DUOXIRENSHENG_FW03</strain>
        <tissue evidence="2">Leaves</tissue>
    </source>
</reference>
<evidence type="ECO:0000256" key="1">
    <source>
        <dbReference type="SAM" id="SignalP"/>
    </source>
</evidence>